<dbReference type="AlphaFoldDB" id="A0A0D2EUM9"/>
<feature type="compositionally biased region" description="Polar residues" evidence="1">
    <location>
        <begin position="135"/>
        <end position="147"/>
    </location>
</feature>
<evidence type="ECO:0000313" key="2">
    <source>
        <dbReference type="EMBL" id="KIW51519.1"/>
    </source>
</evidence>
<proteinExistence type="predicted"/>
<evidence type="ECO:0000313" key="3">
    <source>
        <dbReference type="Proteomes" id="UP000054342"/>
    </source>
</evidence>
<dbReference type="GeneID" id="25332140"/>
<dbReference type="InterPro" id="IPR011990">
    <property type="entry name" value="TPR-like_helical_dom_sf"/>
</dbReference>
<evidence type="ECO:0008006" key="4">
    <source>
        <dbReference type="Google" id="ProtNLM"/>
    </source>
</evidence>
<dbReference type="STRING" id="348802.A0A0D2EUM9"/>
<dbReference type="PANTHER" id="PTHR47938">
    <property type="entry name" value="RESPIRATORY COMPLEX I CHAPERONE (CIA84), PUTATIVE (AFU_ORTHOLOGUE AFUA_2G06020)-RELATED"/>
    <property type="match status" value="1"/>
</dbReference>
<protein>
    <recommendedName>
        <fullName evidence="4">Pentatricopeptide repeat domain-containing protein</fullName>
    </recommendedName>
</protein>
<dbReference type="GO" id="GO:0140053">
    <property type="term" value="P:mitochondrial gene expression"/>
    <property type="evidence" value="ECO:0007669"/>
    <property type="project" value="TreeGrafter"/>
</dbReference>
<feature type="region of interest" description="Disordered" evidence="1">
    <location>
        <begin position="694"/>
        <end position="714"/>
    </location>
</feature>
<reference evidence="2 3" key="1">
    <citation type="submission" date="2015-01" db="EMBL/GenBank/DDBJ databases">
        <title>The Genome Sequence of Exophiala xenobiotica CBS118157.</title>
        <authorList>
            <consortium name="The Broad Institute Genomics Platform"/>
            <person name="Cuomo C."/>
            <person name="de Hoog S."/>
            <person name="Gorbushina A."/>
            <person name="Stielow B."/>
            <person name="Teixiera M."/>
            <person name="Abouelleil A."/>
            <person name="Chapman S.B."/>
            <person name="Priest M."/>
            <person name="Young S.K."/>
            <person name="Wortman J."/>
            <person name="Nusbaum C."/>
            <person name="Birren B."/>
        </authorList>
    </citation>
    <scope>NUCLEOTIDE SEQUENCE [LARGE SCALE GENOMIC DNA]</scope>
    <source>
        <strain evidence="2 3">CBS 118157</strain>
    </source>
</reference>
<feature type="compositionally biased region" description="Basic and acidic residues" evidence="1">
    <location>
        <begin position="40"/>
        <end position="52"/>
    </location>
</feature>
<gene>
    <name evidence="2" type="ORF">PV05_10232</name>
</gene>
<accession>A0A0D2EUM9</accession>
<feature type="region of interest" description="Disordered" evidence="1">
    <location>
        <begin position="33"/>
        <end position="92"/>
    </location>
</feature>
<organism evidence="2 3">
    <name type="scientific">Exophiala xenobiotica</name>
    <dbReference type="NCBI Taxonomy" id="348802"/>
    <lineage>
        <taxon>Eukaryota</taxon>
        <taxon>Fungi</taxon>
        <taxon>Dikarya</taxon>
        <taxon>Ascomycota</taxon>
        <taxon>Pezizomycotina</taxon>
        <taxon>Eurotiomycetes</taxon>
        <taxon>Chaetothyriomycetidae</taxon>
        <taxon>Chaetothyriales</taxon>
        <taxon>Herpotrichiellaceae</taxon>
        <taxon>Exophiala</taxon>
    </lineage>
</organism>
<dbReference type="HOGENOM" id="CLU_018147_1_0_1"/>
<dbReference type="GO" id="GO:0003729">
    <property type="term" value="F:mRNA binding"/>
    <property type="evidence" value="ECO:0007669"/>
    <property type="project" value="TreeGrafter"/>
</dbReference>
<dbReference type="Proteomes" id="UP000054342">
    <property type="component" value="Unassembled WGS sequence"/>
</dbReference>
<feature type="compositionally biased region" description="Polar residues" evidence="1">
    <location>
        <begin position="80"/>
        <end position="92"/>
    </location>
</feature>
<name>A0A0D2EUM9_9EURO</name>
<sequence length="714" mass="81990">MSSKSFGSLITCYRLSRPNKGFNRAVVRQYLTRFPRPPPRNHETSLDLERTGLDAPLSSSPEINPAPYLKPCPADPVETDSITAPSESNTYLRDTQEQLFEIDYPHNKKDEDGEAQPDCGLISPRPESHWPASSPLKSSRWKSTPSPLGPSPNWQTWFGNTWNSLYKQLIFPEDKDLSKARERLEKHRLVAASFVRYPDVQTLHAAWLDVPISTKQELLPSILAGCLADSARKTLMMLTMLKGLPRAWKTRCECLCYLDLVHREEVDASSKLRNLFSKQVELVSRVWTWPKDGGFPPAFLALLLRHNGEERCTRIIDTVLARHRMVPVPVPLILIMVDHFTKVGDANRAIEMLSRIPVEQRKNFQKEMLDRFGNLIKLDTIVETDGVRNFQLLPRLMDFGITMDAKIHNLIIERAIALGRPAVAWELFRFMEAEGIDVDARRHLLLLRDSFDRDDHDHLDEIMSAIHRREDLYDDPYLVTYMMHIIRVVCRIDRQLSAESSVSHIVAIYDRAYSRVPLVKLGLIETLPAERAFQQQPPEPPPAVLAFTIWAFTLCQNDERQVSRLWHWIVHMIKQQDRSVREAAAHDVLYNGFIHFYSRHPSTLDKALGVVQEMIDLQLCIPTKRTWSEILCGFLRHGEDETAAKIWRNMLSNQMRSSKPGWEFLLTRFDKSLLAGEIQDVLNERRMPEGFEPTFGEIEGASPESPEAKQAATI</sequence>
<dbReference type="PANTHER" id="PTHR47938:SF35">
    <property type="entry name" value="PENTATRICOPEPTIDE REPEAT-CONTAINING PROTEIN 4, MITOCHONDRIAL-RELATED"/>
    <property type="match status" value="1"/>
</dbReference>
<evidence type="ECO:0000256" key="1">
    <source>
        <dbReference type="SAM" id="MobiDB-lite"/>
    </source>
</evidence>
<keyword evidence="3" id="KW-1185">Reference proteome</keyword>
<dbReference type="EMBL" id="KN847322">
    <property type="protein sequence ID" value="KIW51519.1"/>
    <property type="molecule type" value="Genomic_DNA"/>
</dbReference>
<dbReference type="Gene3D" id="1.25.40.10">
    <property type="entry name" value="Tetratricopeptide repeat domain"/>
    <property type="match status" value="1"/>
</dbReference>
<dbReference type="RefSeq" id="XP_013312103.1">
    <property type="nucleotide sequence ID" value="XM_013456649.1"/>
</dbReference>
<dbReference type="OrthoDB" id="185373at2759"/>
<feature type="region of interest" description="Disordered" evidence="1">
    <location>
        <begin position="107"/>
        <end position="147"/>
    </location>
</feature>
<dbReference type="GO" id="GO:0005739">
    <property type="term" value="C:mitochondrion"/>
    <property type="evidence" value="ECO:0007669"/>
    <property type="project" value="TreeGrafter"/>
</dbReference>